<dbReference type="InParanoid" id="A0A7J7CZ44"/>
<sequence length="340" mass="39258">MVPVLIFIVALPIILFFFLQKHKSVKNICLPPGPKGLPLIGNLHQLDNSNLPHYLWQLAKQYGPLMFMRFGFRPTIVISSAKMAKEVLQTHDLVFCSRPALRGQQTLSYNGVDLAFAPYGAYWREMRKICVVHLFSSIRVQTYRPIREYEVSLLLGKILKSVDASKPVNLTEALMSLANHIICRIALGKRYEDEGVERSRFQSLLNEVQALFVTNFFSDYFPFMSWLDRLTGQLSRLHKSFVQFDQFYNEIIQDHLDPKRPKPEQDDILDVLLQQWKDQSFKVDVTLDHIKAVLMNVFVAGTDTSAAAVVWAMTFLMKNPRTMKKAQEEIRNLLGERFCQ</sequence>
<evidence type="ECO:0000256" key="7">
    <source>
        <dbReference type="ARBA" id="ARBA00022989"/>
    </source>
</evidence>
<dbReference type="Pfam" id="PF00067">
    <property type="entry name" value="p450"/>
    <property type="match status" value="1"/>
</dbReference>
<evidence type="ECO:0000313" key="14">
    <source>
        <dbReference type="Proteomes" id="UP000593562"/>
    </source>
</evidence>
<organism evidence="13 14">
    <name type="scientific">Tripterygium wilfordii</name>
    <name type="common">Thunder God vine</name>
    <dbReference type="NCBI Taxonomy" id="458696"/>
    <lineage>
        <taxon>Eukaryota</taxon>
        <taxon>Viridiplantae</taxon>
        <taxon>Streptophyta</taxon>
        <taxon>Embryophyta</taxon>
        <taxon>Tracheophyta</taxon>
        <taxon>Spermatophyta</taxon>
        <taxon>Magnoliopsida</taxon>
        <taxon>eudicotyledons</taxon>
        <taxon>Gunneridae</taxon>
        <taxon>Pentapetalae</taxon>
        <taxon>rosids</taxon>
        <taxon>fabids</taxon>
        <taxon>Celastrales</taxon>
        <taxon>Celastraceae</taxon>
        <taxon>Tripterygium</taxon>
    </lineage>
</organism>
<feature type="transmembrane region" description="Helical" evidence="12">
    <location>
        <begin position="293"/>
        <end position="316"/>
    </location>
</feature>
<dbReference type="FunCoup" id="A0A7J7CZ44">
    <property type="interactions" value="275"/>
</dbReference>
<dbReference type="PANTHER" id="PTHR47955">
    <property type="entry name" value="CYTOCHROME P450 FAMILY 71 PROTEIN"/>
    <property type="match status" value="1"/>
</dbReference>
<evidence type="ECO:0000256" key="3">
    <source>
        <dbReference type="ARBA" id="ARBA00010617"/>
    </source>
</evidence>
<dbReference type="GO" id="GO:0004497">
    <property type="term" value="F:monooxygenase activity"/>
    <property type="evidence" value="ECO:0007669"/>
    <property type="project" value="UniProtKB-KW"/>
</dbReference>
<dbReference type="InterPro" id="IPR001128">
    <property type="entry name" value="Cyt_P450"/>
</dbReference>
<protein>
    <submittedName>
        <fullName evidence="13">Putative cytochrome P450</fullName>
    </submittedName>
</protein>
<dbReference type="EMBL" id="JAAARO010000012">
    <property type="protein sequence ID" value="KAF5739354.1"/>
    <property type="molecule type" value="Genomic_DNA"/>
</dbReference>
<evidence type="ECO:0000256" key="6">
    <source>
        <dbReference type="ARBA" id="ARBA00022723"/>
    </source>
</evidence>
<evidence type="ECO:0000256" key="11">
    <source>
        <dbReference type="ARBA" id="ARBA00023136"/>
    </source>
</evidence>
<dbReference type="GO" id="GO:0016020">
    <property type="term" value="C:membrane"/>
    <property type="evidence" value="ECO:0007669"/>
    <property type="project" value="UniProtKB-SubCell"/>
</dbReference>
<keyword evidence="9" id="KW-0408">Iron</keyword>
<dbReference type="GO" id="GO:0016705">
    <property type="term" value="F:oxidoreductase activity, acting on paired donors, with incorporation or reduction of molecular oxygen"/>
    <property type="evidence" value="ECO:0007669"/>
    <property type="project" value="InterPro"/>
</dbReference>
<gene>
    <name evidence="13" type="ORF">HS088_TW12G00559</name>
</gene>
<reference evidence="13 14" key="1">
    <citation type="journal article" date="2020" name="Nat. Commun.">
        <title>Genome of Tripterygium wilfordii and identification of cytochrome P450 involved in triptolide biosynthesis.</title>
        <authorList>
            <person name="Tu L."/>
            <person name="Su P."/>
            <person name="Zhang Z."/>
            <person name="Gao L."/>
            <person name="Wang J."/>
            <person name="Hu T."/>
            <person name="Zhou J."/>
            <person name="Zhang Y."/>
            <person name="Zhao Y."/>
            <person name="Liu Y."/>
            <person name="Song Y."/>
            <person name="Tong Y."/>
            <person name="Lu Y."/>
            <person name="Yang J."/>
            <person name="Xu C."/>
            <person name="Jia M."/>
            <person name="Peters R.J."/>
            <person name="Huang L."/>
            <person name="Gao W."/>
        </authorList>
    </citation>
    <scope>NUCLEOTIDE SEQUENCE [LARGE SCALE GENOMIC DNA]</scope>
    <source>
        <strain evidence="14">cv. XIE 37</strain>
        <tissue evidence="13">Leaf</tissue>
    </source>
</reference>
<proteinExistence type="inferred from homology"/>
<evidence type="ECO:0000256" key="5">
    <source>
        <dbReference type="ARBA" id="ARBA00022692"/>
    </source>
</evidence>
<evidence type="ECO:0000256" key="4">
    <source>
        <dbReference type="ARBA" id="ARBA00022617"/>
    </source>
</evidence>
<keyword evidence="4" id="KW-0349">Heme</keyword>
<dbReference type="Gene3D" id="1.10.630.10">
    <property type="entry name" value="Cytochrome P450"/>
    <property type="match status" value="1"/>
</dbReference>
<accession>A0A7J7CZ44</accession>
<evidence type="ECO:0000256" key="2">
    <source>
        <dbReference type="ARBA" id="ARBA00004167"/>
    </source>
</evidence>
<dbReference type="GO" id="GO:0005506">
    <property type="term" value="F:iron ion binding"/>
    <property type="evidence" value="ECO:0007669"/>
    <property type="project" value="InterPro"/>
</dbReference>
<keyword evidence="5 12" id="KW-0812">Transmembrane</keyword>
<evidence type="ECO:0000313" key="13">
    <source>
        <dbReference type="EMBL" id="KAF5739354.1"/>
    </source>
</evidence>
<keyword evidence="7 12" id="KW-1133">Transmembrane helix</keyword>
<dbReference type="Proteomes" id="UP000593562">
    <property type="component" value="Unassembled WGS sequence"/>
</dbReference>
<comment type="cofactor">
    <cofactor evidence="1">
        <name>heme</name>
        <dbReference type="ChEBI" id="CHEBI:30413"/>
    </cofactor>
</comment>
<dbReference type="PRINTS" id="PR00463">
    <property type="entry name" value="EP450I"/>
</dbReference>
<dbReference type="InterPro" id="IPR036396">
    <property type="entry name" value="Cyt_P450_sf"/>
</dbReference>
<keyword evidence="6" id="KW-0479">Metal-binding</keyword>
<comment type="subcellular location">
    <subcellularLocation>
        <location evidence="2">Membrane</location>
        <topology evidence="2">Single-pass membrane protein</topology>
    </subcellularLocation>
</comment>
<evidence type="ECO:0000256" key="10">
    <source>
        <dbReference type="ARBA" id="ARBA00023033"/>
    </source>
</evidence>
<keyword evidence="11 12" id="KW-0472">Membrane</keyword>
<dbReference type="PANTHER" id="PTHR47955:SF22">
    <property type="entry name" value="CYTOCHROME P450 83B1-LIKE"/>
    <property type="match status" value="1"/>
</dbReference>
<keyword evidence="8" id="KW-0560">Oxidoreductase</keyword>
<evidence type="ECO:0000256" key="9">
    <source>
        <dbReference type="ARBA" id="ARBA00023004"/>
    </source>
</evidence>
<comment type="caution">
    <text evidence="13">The sequence shown here is derived from an EMBL/GenBank/DDBJ whole genome shotgun (WGS) entry which is preliminary data.</text>
</comment>
<evidence type="ECO:0000256" key="1">
    <source>
        <dbReference type="ARBA" id="ARBA00001971"/>
    </source>
</evidence>
<comment type="similarity">
    <text evidence="3">Belongs to the cytochrome P450 family.</text>
</comment>
<evidence type="ECO:0000256" key="8">
    <source>
        <dbReference type="ARBA" id="ARBA00023002"/>
    </source>
</evidence>
<name>A0A7J7CZ44_TRIWF</name>
<dbReference type="AlphaFoldDB" id="A0A7J7CZ44"/>
<dbReference type="SUPFAM" id="SSF48264">
    <property type="entry name" value="Cytochrome P450"/>
    <property type="match status" value="1"/>
</dbReference>
<evidence type="ECO:0000256" key="12">
    <source>
        <dbReference type="SAM" id="Phobius"/>
    </source>
</evidence>
<keyword evidence="10" id="KW-0503">Monooxygenase</keyword>
<keyword evidence="14" id="KW-1185">Reference proteome</keyword>
<dbReference type="GO" id="GO:0020037">
    <property type="term" value="F:heme binding"/>
    <property type="evidence" value="ECO:0007669"/>
    <property type="project" value="InterPro"/>
</dbReference>
<dbReference type="InterPro" id="IPR002401">
    <property type="entry name" value="Cyt_P450_E_grp-I"/>
</dbReference>